<name>A0ABD0QG43_CIRMR</name>
<protein>
    <recommendedName>
        <fullName evidence="4">Pinin</fullName>
    </recommendedName>
</protein>
<evidence type="ECO:0000313" key="3">
    <source>
        <dbReference type="Proteomes" id="UP001529510"/>
    </source>
</evidence>
<evidence type="ECO:0008006" key="4">
    <source>
        <dbReference type="Google" id="ProtNLM"/>
    </source>
</evidence>
<dbReference type="EMBL" id="JAMKFB020000009">
    <property type="protein sequence ID" value="KAL0185209.1"/>
    <property type="molecule type" value="Genomic_DNA"/>
</dbReference>
<comment type="caution">
    <text evidence="2">The sequence shown here is derived from an EMBL/GenBank/DDBJ whole genome shotgun (WGS) entry which is preliminary data.</text>
</comment>
<evidence type="ECO:0000313" key="2">
    <source>
        <dbReference type="EMBL" id="KAL0185209.1"/>
    </source>
</evidence>
<proteinExistence type="predicted"/>
<feature type="compositionally biased region" description="Acidic residues" evidence="1">
    <location>
        <begin position="109"/>
        <end position="148"/>
    </location>
</feature>
<organism evidence="2 3">
    <name type="scientific">Cirrhinus mrigala</name>
    <name type="common">Mrigala</name>
    <dbReference type="NCBI Taxonomy" id="683832"/>
    <lineage>
        <taxon>Eukaryota</taxon>
        <taxon>Metazoa</taxon>
        <taxon>Chordata</taxon>
        <taxon>Craniata</taxon>
        <taxon>Vertebrata</taxon>
        <taxon>Euteleostomi</taxon>
        <taxon>Actinopterygii</taxon>
        <taxon>Neopterygii</taxon>
        <taxon>Teleostei</taxon>
        <taxon>Ostariophysi</taxon>
        <taxon>Cypriniformes</taxon>
        <taxon>Cyprinidae</taxon>
        <taxon>Labeoninae</taxon>
        <taxon>Labeonini</taxon>
        <taxon>Cirrhinus</taxon>
    </lineage>
</organism>
<sequence>PPVQDEKLPDQVVQVPVVERELIVEHTKAEAGPLMQNEAVADSHMVEPDSVLLEPETTEEYRIPEVTEVMLEEPLLEADYLSEEMPETEQEPEPEITAIQMNRNNVSVEEAEAESETNIEVEDEKEENLEEEEPTPEAELIAAEDPEIQMEPGRGSQRANT</sequence>
<gene>
    <name evidence="2" type="ORF">M9458_020906</name>
</gene>
<feature type="non-terminal residue" evidence="2">
    <location>
        <position position="161"/>
    </location>
</feature>
<keyword evidence="3" id="KW-1185">Reference proteome</keyword>
<accession>A0ABD0QG43</accession>
<evidence type="ECO:0000256" key="1">
    <source>
        <dbReference type="SAM" id="MobiDB-lite"/>
    </source>
</evidence>
<reference evidence="2 3" key="1">
    <citation type="submission" date="2024-05" db="EMBL/GenBank/DDBJ databases">
        <title>Genome sequencing and assembly of Indian major carp, Cirrhinus mrigala (Hamilton, 1822).</title>
        <authorList>
            <person name="Mohindra V."/>
            <person name="Chowdhury L.M."/>
            <person name="Lal K."/>
            <person name="Jena J.K."/>
        </authorList>
    </citation>
    <scope>NUCLEOTIDE SEQUENCE [LARGE SCALE GENOMIC DNA]</scope>
    <source>
        <strain evidence="2">CM1030</strain>
        <tissue evidence="2">Blood</tissue>
    </source>
</reference>
<feature type="compositionally biased region" description="Acidic residues" evidence="1">
    <location>
        <begin position="83"/>
        <end position="94"/>
    </location>
</feature>
<feature type="non-terminal residue" evidence="2">
    <location>
        <position position="1"/>
    </location>
</feature>
<dbReference type="Proteomes" id="UP001529510">
    <property type="component" value="Unassembled WGS sequence"/>
</dbReference>
<feature type="region of interest" description="Disordered" evidence="1">
    <location>
        <begin position="83"/>
        <end position="161"/>
    </location>
</feature>
<dbReference type="AlphaFoldDB" id="A0ABD0QG43"/>